<accession>A0A5N0TG62</accession>
<evidence type="ECO:0000313" key="4">
    <source>
        <dbReference type="Proteomes" id="UP000325372"/>
    </source>
</evidence>
<comment type="caution">
    <text evidence="3">The sequence shown here is derived from an EMBL/GenBank/DDBJ whole genome shotgun (WGS) entry which is preliminary data.</text>
</comment>
<evidence type="ECO:0000256" key="1">
    <source>
        <dbReference type="ARBA" id="ARBA00044755"/>
    </source>
</evidence>
<gene>
    <name evidence="3" type="ORF">F3N42_03110</name>
</gene>
<dbReference type="AlphaFoldDB" id="A0A5N0TG62"/>
<dbReference type="Proteomes" id="UP000325372">
    <property type="component" value="Unassembled WGS sequence"/>
</dbReference>
<feature type="compositionally biased region" description="Low complexity" evidence="2">
    <location>
        <begin position="102"/>
        <end position="124"/>
    </location>
</feature>
<dbReference type="InterPro" id="IPR007607">
    <property type="entry name" value="BacA/B"/>
</dbReference>
<sequence>MIGPKIRINGDVSGEENLLVEGQVDGKVSLGQHRLDIGTTGKVNADIEARIVKVDGEVNGDISGSEKVIISSSGNVRGNIVAPRMSLEDGAKFKGSIDMDPGKPAAQPAKPAAEAASANGSRPADTAKSANGQAPVPGKDKSAQEGLSLKAD</sequence>
<feature type="region of interest" description="Disordered" evidence="2">
    <location>
        <begin position="92"/>
        <end position="152"/>
    </location>
</feature>
<dbReference type="EMBL" id="VYXP01000002">
    <property type="protein sequence ID" value="KAA9133591.1"/>
    <property type="molecule type" value="Genomic_DNA"/>
</dbReference>
<feature type="compositionally biased region" description="Basic and acidic residues" evidence="2">
    <location>
        <begin position="92"/>
        <end position="101"/>
    </location>
</feature>
<protein>
    <submittedName>
        <fullName evidence="3">Polymer-forming cytoskeletal protein</fullName>
    </submittedName>
</protein>
<dbReference type="PANTHER" id="PTHR35024">
    <property type="entry name" value="HYPOTHETICAL CYTOSOLIC PROTEIN"/>
    <property type="match status" value="1"/>
</dbReference>
<dbReference type="PANTHER" id="PTHR35024:SF4">
    <property type="entry name" value="POLYMER-FORMING CYTOSKELETAL PROTEIN"/>
    <property type="match status" value="1"/>
</dbReference>
<name>A0A5N0TG62_9GAMM</name>
<proteinExistence type="inferred from homology"/>
<organism evidence="3 4">
    <name type="scientific">Marinihelvus fidelis</name>
    <dbReference type="NCBI Taxonomy" id="2613842"/>
    <lineage>
        <taxon>Bacteria</taxon>
        <taxon>Pseudomonadati</taxon>
        <taxon>Pseudomonadota</taxon>
        <taxon>Gammaproteobacteria</taxon>
        <taxon>Chromatiales</taxon>
        <taxon>Wenzhouxiangellaceae</taxon>
        <taxon>Marinihelvus</taxon>
    </lineage>
</organism>
<reference evidence="3 4" key="1">
    <citation type="submission" date="2019-09" db="EMBL/GenBank/DDBJ databases">
        <title>Wenzhouxiangella sp. Genome sequencing and assembly.</title>
        <authorList>
            <person name="Zhang R."/>
        </authorList>
    </citation>
    <scope>NUCLEOTIDE SEQUENCE [LARGE SCALE GENOMIC DNA]</scope>
    <source>
        <strain evidence="3 4">W260</strain>
    </source>
</reference>
<keyword evidence="4" id="KW-1185">Reference proteome</keyword>
<evidence type="ECO:0000256" key="2">
    <source>
        <dbReference type="SAM" id="MobiDB-lite"/>
    </source>
</evidence>
<evidence type="ECO:0000313" key="3">
    <source>
        <dbReference type="EMBL" id="KAA9133591.1"/>
    </source>
</evidence>
<comment type="similarity">
    <text evidence="1">Belongs to the bactofilin family.</text>
</comment>
<dbReference type="Pfam" id="PF04519">
    <property type="entry name" value="Bactofilin"/>
    <property type="match status" value="1"/>
</dbReference>